<proteinExistence type="predicted"/>
<organism evidence="1 2">
    <name type="scientific">Nelumbo nucifera</name>
    <name type="common">Sacred lotus</name>
    <dbReference type="NCBI Taxonomy" id="4432"/>
    <lineage>
        <taxon>Eukaryota</taxon>
        <taxon>Viridiplantae</taxon>
        <taxon>Streptophyta</taxon>
        <taxon>Embryophyta</taxon>
        <taxon>Tracheophyta</taxon>
        <taxon>Spermatophyta</taxon>
        <taxon>Magnoliopsida</taxon>
        <taxon>Proteales</taxon>
        <taxon>Nelumbonaceae</taxon>
        <taxon>Nelumbo</taxon>
    </lineage>
</organism>
<evidence type="ECO:0000313" key="1">
    <source>
        <dbReference type="EMBL" id="DAD24556.1"/>
    </source>
</evidence>
<reference evidence="1 2" key="1">
    <citation type="journal article" date="2020" name="Mol. Biol. Evol.">
        <title>Distinct Expression and Methylation Patterns for Genes with Different Fates following a Single Whole-Genome Duplication in Flowering Plants.</title>
        <authorList>
            <person name="Shi T."/>
            <person name="Rahmani R.S."/>
            <person name="Gugger P.F."/>
            <person name="Wang M."/>
            <person name="Li H."/>
            <person name="Zhang Y."/>
            <person name="Li Z."/>
            <person name="Wang Q."/>
            <person name="Van de Peer Y."/>
            <person name="Marchal K."/>
            <person name="Chen J."/>
        </authorList>
    </citation>
    <scope>NUCLEOTIDE SEQUENCE [LARGE SCALE GENOMIC DNA]</scope>
    <source>
        <tissue evidence="1">Leaf</tissue>
    </source>
</reference>
<dbReference type="AlphaFoldDB" id="A0A822XZX8"/>
<comment type="caution">
    <text evidence="1">The sequence shown here is derived from an EMBL/GenBank/DDBJ whole genome shotgun (WGS) entry which is preliminary data.</text>
</comment>
<gene>
    <name evidence="1" type="ORF">HUJ06_026020</name>
</gene>
<keyword evidence="2" id="KW-1185">Reference proteome</keyword>
<name>A0A822XZX8_NELNU</name>
<sequence>MKQTQAQTVAQMQDNTLKEPGFKWCKSSLKSSRVFTFQPKGNIEDLYSCKHTNPFGLLAKNPSIFT</sequence>
<accession>A0A822XZX8</accession>
<dbReference type="Proteomes" id="UP000607653">
    <property type="component" value="Unassembled WGS sequence"/>
</dbReference>
<protein>
    <submittedName>
        <fullName evidence="1">Uncharacterized protein</fullName>
    </submittedName>
</protein>
<dbReference type="EMBL" id="DUZY01000001">
    <property type="protein sequence ID" value="DAD24556.1"/>
    <property type="molecule type" value="Genomic_DNA"/>
</dbReference>
<evidence type="ECO:0000313" key="2">
    <source>
        <dbReference type="Proteomes" id="UP000607653"/>
    </source>
</evidence>